<sequence>MGLTAEALAAHQFMYDHTSLDKPLVDFLQRFYTLSDDRDNADAWAMCFTEDAMMKKAATNVQGRAAISEVNKNSWNGQASRKHTVFKAFSSNPGEPDEVMLHGHSDYVYEDGPTGGMGWAARLHFTRFPDGDILIDEYHIFPVSIRTVCVLGMSL</sequence>
<dbReference type="EMBL" id="CP090040">
    <property type="protein sequence ID" value="UPL02795.1"/>
    <property type="molecule type" value="Genomic_DNA"/>
</dbReference>
<name>A0ACD3ZNA2_FUSSC</name>
<proteinExistence type="predicted"/>
<evidence type="ECO:0000313" key="2">
    <source>
        <dbReference type="Proteomes" id="UP000830768"/>
    </source>
</evidence>
<protein>
    <submittedName>
        <fullName evidence="1">Uncharacterized protein</fullName>
    </submittedName>
</protein>
<organism evidence="1 2">
    <name type="scientific">Fusarium solani subsp. cucurbitae</name>
    <name type="common">Neocosmosporum cucurbitae</name>
    <dbReference type="NCBI Taxonomy" id="2747967"/>
    <lineage>
        <taxon>Eukaryota</taxon>
        <taxon>Fungi</taxon>
        <taxon>Dikarya</taxon>
        <taxon>Ascomycota</taxon>
        <taxon>Pezizomycotina</taxon>
        <taxon>Sordariomycetes</taxon>
        <taxon>Hypocreomycetidae</taxon>
        <taxon>Hypocreales</taxon>
        <taxon>Nectriaceae</taxon>
        <taxon>Fusarium</taxon>
        <taxon>Fusarium solani species complex</taxon>
    </lineage>
</organism>
<evidence type="ECO:0000313" key="1">
    <source>
        <dbReference type="EMBL" id="UPL02795.1"/>
    </source>
</evidence>
<keyword evidence="2" id="KW-1185">Reference proteome</keyword>
<accession>A0ACD3ZNA2</accession>
<reference evidence="1" key="1">
    <citation type="submission" date="2021-11" db="EMBL/GenBank/DDBJ databases">
        <title>Fusarium solani-melongenae Genome sequencing and assembly.</title>
        <authorList>
            <person name="Xie S."/>
            <person name="Huang L."/>
            <person name="Zhang X."/>
        </authorList>
    </citation>
    <scope>NUCLEOTIDE SEQUENCE</scope>
    <source>
        <strain evidence="1">CRI 24-3</strain>
    </source>
</reference>
<gene>
    <name evidence="1" type="ORF">LCI18_013729</name>
</gene>
<dbReference type="Proteomes" id="UP000830768">
    <property type="component" value="Chromosome 12"/>
</dbReference>